<feature type="transmembrane region" description="Helical" evidence="6">
    <location>
        <begin position="438"/>
        <end position="459"/>
    </location>
</feature>
<name>A0A1X7P7H8_9MICO</name>
<evidence type="ECO:0000313" key="9">
    <source>
        <dbReference type="Proteomes" id="UP000193711"/>
    </source>
</evidence>
<feature type="transmembrane region" description="Helical" evidence="6">
    <location>
        <begin position="380"/>
        <end position="398"/>
    </location>
</feature>
<evidence type="ECO:0000256" key="3">
    <source>
        <dbReference type="ARBA" id="ARBA00022692"/>
    </source>
</evidence>
<feature type="transmembrane region" description="Helical" evidence="6">
    <location>
        <begin position="939"/>
        <end position="969"/>
    </location>
</feature>
<keyword evidence="4 6" id="KW-1133">Transmembrane helix</keyword>
<feature type="transmembrane region" description="Helical" evidence="6">
    <location>
        <begin position="899"/>
        <end position="918"/>
    </location>
</feature>
<protein>
    <submittedName>
        <fullName evidence="8">FtsX-like permease family protein</fullName>
    </submittedName>
</protein>
<evidence type="ECO:0000256" key="5">
    <source>
        <dbReference type="ARBA" id="ARBA00023136"/>
    </source>
</evidence>
<evidence type="ECO:0000259" key="7">
    <source>
        <dbReference type="Pfam" id="PF02687"/>
    </source>
</evidence>
<proteinExistence type="predicted"/>
<evidence type="ECO:0000256" key="2">
    <source>
        <dbReference type="ARBA" id="ARBA00022475"/>
    </source>
</evidence>
<feature type="transmembrane region" description="Helical" evidence="6">
    <location>
        <begin position="495"/>
        <end position="515"/>
    </location>
</feature>
<accession>A0A1X7P7H8</accession>
<evidence type="ECO:0000256" key="1">
    <source>
        <dbReference type="ARBA" id="ARBA00004651"/>
    </source>
</evidence>
<dbReference type="Pfam" id="PF02687">
    <property type="entry name" value="FtsX"/>
    <property type="match status" value="1"/>
</dbReference>
<evidence type="ECO:0000313" key="8">
    <source>
        <dbReference type="EMBL" id="SMH45924.1"/>
    </source>
</evidence>
<evidence type="ECO:0000256" key="4">
    <source>
        <dbReference type="ARBA" id="ARBA00022989"/>
    </source>
</evidence>
<evidence type="ECO:0000256" key="6">
    <source>
        <dbReference type="SAM" id="Phobius"/>
    </source>
</evidence>
<gene>
    <name evidence="8" type="ORF">SAMN06295885_2654</name>
</gene>
<feature type="transmembrane region" description="Helical" evidence="6">
    <location>
        <begin position="989"/>
        <end position="1011"/>
    </location>
</feature>
<dbReference type="RefSeq" id="WP_085477018.1">
    <property type="nucleotide sequence ID" value="NZ_FXBM01000002.1"/>
</dbReference>
<keyword evidence="9" id="KW-1185">Reference proteome</keyword>
<dbReference type="EMBL" id="FXBM01000002">
    <property type="protein sequence ID" value="SMH45924.1"/>
    <property type="molecule type" value="Genomic_DNA"/>
</dbReference>
<dbReference type="AlphaFoldDB" id="A0A1X7P7H8"/>
<feature type="transmembrane region" description="Helical" evidence="6">
    <location>
        <begin position="405"/>
        <end position="426"/>
    </location>
</feature>
<feature type="transmembrane region" description="Helical" evidence="6">
    <location>
        <begin position="286"/>
        <end position="309"/>
    </location>
</feature>
<organism evidence="8 9">
    <name type="scientific">Rathayibacter oskolensis</name>
    <dbReference type="NCBI Taxonomy" id="1891671"/>
    <lineage>
        <taxon>Bacteria</taxon>
        <taxon>Bacillati</taxon>
        <taxon>Actinomycetota</taxon>
        <taxon>Actinomycetes</taxon>
        <taxon>Micrococcales</taxon>
        <taxon>Microbacteriaceae</taxon>
        <taxon>Rathayibacter</taxon>
    </lineage>
</organism>
<dbReference type="STRING" id="1891671.SAMN06295885_2654"/>
<keyword evidence="3 6" id="KW-0812">Transmembrane</keyword>
<keyword evidence="2" id="KW-1003">Cell membrane</keyword>
<dbReference type="GO" id="GO:0005886">
    <property type="term" value="C:plasma membrane"/>
    <property type="evidence" value="ECO:0007669"/>
    <property type="project" value="UniProtKB-SubCell"/>
</dbReference>
<keyword evidence="5 6" id="KW-0472">Membrane</keyword>
<dbReference type="Proteomes" id="UP000193711">
    <property type="component" value="Unassembled WGS sequence"/>
</dbReference>
<feature type="domain" description="ABC3 transporter permease C-terminal" evidence="7">
    <location>
        <begin position="899"/>
        <end position="1017"/>
    </location>
</feature>
<feature type="transmembrane region" description="Helical" evidence="6">
    <location>
        <begin position="330"/>
        <end position="360"/>
    </location>
</feature>
<reference evidence="9" key="1">
    <citation type="submission" date="2017-04" db="EMBL/GenBank/DDBJ databases">
        <authorList>
            <person name="Varghese N."/>
            <person name="Submissions S."/>
        </authorList>
    </citation>
    <scope>NUCLEOTIDE SEQUENCE [LARGE SCALE GENOMIC DNA]</scope>
    <source>
        <strain evidence="9">VKM Ac-2121</strain>
    </source>
</reference>
<dbReference type="InterPro" id="IPR003838">
    <property type="entry name" value="ABC3_permease_C"/>
</dbReference>
<sequence length="1029" mass="102534">MRRWRSQAKLFCLVLSVAILAGSVLCGSLLLVRSTEQSGVSGTLTALATDRVAVTVRVLDPSGPVADARTAVDTATREAYGAGVEWSSTGWAGSNWSTTPEGVYSFLAELDDPGAEATLVEGAWPTEAPGIALPVAAARSLGLAVGDPLVLGGDDSDVLLRIDALYDAASGPFWENDPLQAQGDAVDFPEPDRSFFTPVHAVGPLLAAPGGIDASGIAPAQLEAVELPSFSATGVDGLTALRARAAEAETAISQSVPHPDGALFVDTELPTALDDVAAGLDGARSAALVVALLLVVVLVASASAVTRLLAEARREEFERLSERGATRAQLTGAVAVDALAVAVVIALLTPWGGVLLHAAVASAPPLNAAGLPRWVLPDSWAVLCAVGVALIVGVMVGLPERGRATSGAVAVAAQAVVVVAAAVLVWRAATGGLDRADLLPTLTPAVLLTAAAIIGGRVAEASARPLALLAVRSRGAVAPLAGWFAARGSGRSSGIVLVALTAGASVIALGTSATWQQAVHDQAAVAVGAPARTTVDAAPADAWPVLRRESLVTRLVPAGAEGDGPSSAAQILALDGPARRSLGEGVDPVAGAGGATILDELPADDTDDTGPLLPAGTVALQARVAVEAPDGVEAGITAVVEDARGTLSLLPLGAVTAPAEAATLTSPDGAIPLADGIRFVAVTATLRGAGAAEVAVVGVSLEDVAAVTDAAASVPVPMADAASWVGSNEDDPTLPAGVAVTDTGVALSVTTVLTQAPVTYGAVGWEPGARVGAVVPAVLADDLDVVPGGDLTAFLAGAPVVVRMVGDTVGVPGAATADDLASLAAGLPSSVRDESTIVVDGRALSHRLAESAAFGPLVDEYWAASITPSPDGASVDADSLARRMLEAPLRAEIPAAASVVVWASLLLALAGFGARAAAVDRARRLEAAQLRAVGLSRRGMLTVMAADTLATALAGIVVGLGAGCVVLALVGPRIAAVASGRAVELILPWQALALPPLALLVALAAVSVALARGQRRLPLPELLRTGADG</sequence>
<comment type="subcellular location">
    <subcellularLocation>
        <location evidence="1">Cell membrane</location>
        <topology evidence="1">Multi-pass membrane protein</topology>
    </subcellularLocation>
</comment>
<dbReference type="OrthoDB" id="5101691at2"/>